<evidence type="ECO:0000256" key="3">
    <source>
        <dbReference type="ARBA" id="ARBA00022692"/>
    </source>
</evidence>
<dbReference type="GO" id="GO:0005886">
    <property type="term" value="C:plasma membrane"/>
    <property type="evidence" value="ECO:0007669"/>
    <property type="project" value="UniProtKB-SubCell"/>
</dbReference>
<feature type="transmembrane region" description="Helical" evidence="6">
    <location>
        <begin position="202"/>
        <end position="226"/>
    </location>
</feature>
<feature type="transmembrane region" description="Helical" evidence="6">
    <location>
        <begin position="269"/>
        <end position="288"/>
    </location>
</feature>
<comment type="caution">
    <text evidence="8">The sequence shown here is derived from an EMBL/GenBank/DDBJ whole genome shotgun (WGS) entry which is preliminary data.</text>
</comment>
<dbReference type="SUPFAM" id="SSF103473">
    <property type="entry name" value="MFS general substrate transporter"/>
    <property type="match status" value="1"/>
</dbReference>
<evidence type="ECO:0000256" key="4">
    <source>
        <dbReference type="ARBA" id="ARBA00022989"/>
    </source>
</evidence>
<feature type="transmembrane region" description="Helical" evidence="6">
    <location>
        <begin position="48"/>
        <end position="69"/>
    </location>
</feature>
<feature type="transmembrane region" description="Helical" evidence="6">
    <location>
        <begin position="356"/>
        <end position="378"/>
    </location>
</feature>
<sequence length="391" mass="40119">MSSPRLLSPALLTLAVAAFAIGTAEFIIMGLLPIMAADLHIPLSRAGYLVSAYALGVVAGGPVLASFIARLEEKRALMGLMSIFVAGNLACLLAPSLMPLLLARVLTAFCHASFIGTAAVMAARLAPPGMAGRAMALMFSGMTLANVLGVPAGTLIGQVSGWRASFAAVMALGIVTLLLIGRQVPAQSGSPASAAKPPRLPGVVWFALLCSVLAASSMFAFFTYLLPVLNQISGLPQAYASPVLLLCGMGLVLGGWLGGRLTDWNLSRGLVLTLLLLCASLLGFYLLAEWLGLALLLMATWGSMAFALCMLLQALVIRLAGPAAARASTFNVGAFNLGNALGAWLAGWLLDQGGSLARLSLLAAALAGLTLLATLGVLHARAARGMRLASA</sequence>
<keyword evidence="3 6" id="KW-0812">Transmembrane</keyword>
<feature type="transmembrane region" description="Helical" evidence="6">
    <location>
        <begin position="294"/>
        <end position="317"/>
    </location>
</feature>
<proteinExistence type="predicted"/>
<dbReference type="PANTHER" id="PTHR43124:SF8">
    <property type="entry name" value="INNER MEMBRANE TRANSPORT PROTEIN YDHP"/>
    <property type="match status" value="1"/>
</dbReference>
<evidence type="ECO:0000313" key="9">
    <source>
        <dbReference type="Proteomes" id="UP000236416"/>
    </source>
</evidence>
<feature type="domain" description="Major facilitator superfamily (MFS) profile" evidence="7">
    <location>
        <begin position="10"/>
        <end position="382"/>
    </location>
</feature>
<dbReference type="RefSeq" id="WP_103321401.1">
    <property type="nucleotide sequence ID" value="NZ_PPTF01000073.1"/>
</dbReference>
<feature type="transmembrane region" description="Helical" evidence="6">
    <location>
        <begin position="76"/>
        <end position="95"/>
    </location>
</feature>
<feature type="transmembrane region" description="Helical" evidence="6">
    <location>
        <begin position="329"/>
        <end position="350"/>
    </location>
</feature>
<reference evidence="8 9" key="1">
    <citation type="submission" date="2018-01" db="EMBL/GenBank/DDBJ databases">
        <title>Genomic Sequence of Chromobacterium MWU13-2610 from wild cranberry bogs within the Cape Cod National Seashore.</title>
        <authorList>
            <person name="O'Hara-Hanley K."/>
            <person name="Soby S."/>
            <person name="Harrison A."/>
        </authorList>
    </citation>
    <scope>NUCLEOTIDE SEQUENCE [LARGE SCALE GENOMIC DNA]</scope>
    <source>
        <strain evidence="8 9">MWU13-2610</strain>
    </source>
</reference>
<dbReference type="InterPro" id="IPR011701">
    <property type="entry name" value="MFS"/>
</dbReference>
<keyword evidence="9" id="KW-1185">Reference proteome</keyword>
<keyword evidence="4 6" id="KW-1133">Transmembrane helix</keyword>
<dbReference type="AlphaFoldDB" id="A0A2K4MKN4"/>
<feature type="transmembrane region" description="Helical" evidence="6">
    <location>
        <begin position="162"/>
        <end position="181"/>
    </location>
</feature>
<dbReference type="Gene3D" id="1.20.1250.20">
    <property type="entry name" value="MFS general substrate transporter like domains"/>
    <property type="match status" value="1"/>
</dbReference>
<organism evidence="8 9">
    <name type="scientific">Chromobacterium sinusclupearum</name>
    <dbReference type="NCBI Taxonomy" id="2077146"/>
    <lineage>
        <taxon>Bacteria</taxon>
        <taxon>Pseudomonadati</taxon>
        <taxon>Pseudomonadota</taxon>
        <taxon>Betaproteobacteria</taxon>
        <taxon>Neisseriales</taxon>
        <taxon>Chromobacteriaceae</taxon>
        <taxon>Chromobacterium</taxon>
    </lineage>
</organism>
<dbReference type="CDD" id="cd17324">
    <property type="entry name" value="MFS_NepI_like"/>
    <property type="match status" value="1"/>
</dbReference>
<evidence type="ECO:0000256" key="6">
    <source>
        <dbReference type="SAM" id="Phobius"/>
    </source>
</evidence>
<dbReference type="InterPro" id="IPR036259">
    <property type="entry name" value="MFS_trans_sf"/>
</dbReference>
<dbReference type="Pfam" id="PF07690">
    <property type="entry name" value="MFS_1"/>
    <property type="match status" value="1"/>
</dbReference>
<protein>
    <submittedName>
        <fullName evidence="8">MFS transporter</fullName>
    </submittedName>
</protein>
<evidence type="ECO:0000256" key="1">
    <source>
        <dbReference type="ARBA" id="ARBA00004651"/>
    </source>
</evidence>
<accession>A0A2K4MKN4</accession>
<keyword evidence="2" id="KW-1003">Cell membrane</keyword>
<evidence type="ECO:0000313" key="8">
    <source>
        <dbReference type="EMBL" id="POA97651.1"/>
    </source>
</evidence>
<gene>
    <name evidence="8" type="ORF">C2134_17700</name>
</gene>
<evidence type="ECO:0000256" key="2">
    <source>
        <dbReference type="ARBA" id="ARBA00022475"/>
    </source>
</evidence>
<feature type="transmembrane region" description="Helical" evidence="6">
    <location>
        <begin position="135"/>
        <end position="156"/>
    </location>
</feature>
<evidence type="ECO:0000256" key="5">
    <source>
        <dbReference type="ARBA" id="ARBA00023136"/>
    </source>
</evidence>
<dbReference type="Proteomes" id="UP000236416">
    <property type="component" value="Unassembled WGS sequence"/>
</dbReference>
<comment type="subcellular location">
    <subcellularLocation>
        <location evidence="1">Cell membrane</location>
        <topology evidence="1">Multi-pass membrane protein</topology>
    </subcellularLocation>
</comment>
<dbReference type="PROSITE" id="PS50850">
    <property type="entry name" value="MFS"/>
    <property type="match status" value="1"/>
</dbReference>
<keyword evidence="5 6" id="KW-0472">Membrane</keyword>
<feature type="transmembrane region" description="Helical" evidence="6">
    <location>
        <begin position="101"/>
        <end position="123"/>
    </location>
</feature>
<dbReference type="PANTHER" id="PTHR43124">
    <property type="entry name" value="PURINE EFFLUX PUMP PBUE"/>
    <property type="match status" value="1"/>
</dbReference>
<dbReference type="GO" id="GO:0022857">
    <property type="term" value="F:transmembrane transporter activity"/>
    <property type="evidence" value="ECO:0007669"/>
    <property type="project" value="InterPro"/>
</dbReference>
<feature type="transmembrane region" description="Helical" evidence="6">
    <location>
        <begin position="238"/>
        <end position="257"/>
    </location>
</feature>
<dbReference type="EMBL" id="PPTF01000073">
    <property type="protein sequence ID" value="POA97651.1"/>
    <property type="molecule type" value="Genomic_DNA"/>
</dbReference>
<dbReference type="InterPro" id="IPR050189">
    <property type="entry name" value="MFS_Efflux_Transporters"/>
</dbReference>
<name>A0A2K4MKN4_9NEIS</name>
<evidence type="ECO:0000259" key="7">
    <source>
        <dbReference type="PROSITE" id="PS50850"/>
    </source>
</evidence>
<dbReference type="InterPro" id="IPR020846">
    <property type="entry name" value="MFS_dom"/>
</dbReference>